<dbReference type="Proteomes" id="UP000223606">
    <property type="component" value="Chromosome 1"/>
</dbReference>
<name>A0A2C9DCG8_9HYPH</name>
<dbReference type="RefSeq" id="WP_099558117.1">
    <property type="nucleotide sequence ID" value="NZ_LT960614.1"/>
</dbReference>
<evidence type="ECO:0000256" key="6">
    <source>
        <dbReference type="HAMAP-Rule" id="MF_01676"/>
    </source>
</evidence>
<evidence type="ECO:0000313" key="9">
    <source>
        <dbReference type="Proteomes" id="UP000223606"/>
    </source>
</evidence>
<comment type="function">
    <text evidence="6">Antioxidant protein with alkyl hydroperoxidase activity. Required for the reduction of the AhpC active site cysteine residues and for the regeneration of the AhpC enzyme activity.</text>
</comment>
<dbReference type="AlphaFoldDB" id="A0A2C9DCG8"/>
<accession>A0A2C9DCG8</accession>
<evidence type="ECO:0000256" key="4">
    <source>
        <dbReference type="ARBA" id="ARBA00023157"/>
    </source>
</evidence>
<dbReference type="GO" id="GO:0051920">
    <property type="term" value="F:peroxiredoxin activity"/>
    <property type="evidence" value="ECO:0007669"/>
    <property type="project" value="InterPro"/>
</dbReference>
<dbReference type="HAMAP" id="MF_01676">
    <property type="entry name" value="AhpD"/>
    <property type="match status" value="1"/>
</dbReference>
<keyword evidence="1 6" id="KW-0575">Peroxidase</keyword>
<dbReference type="Gene3D" id="1.20.1290.10">
    <property type="entry name" value="AhpD-like"/>
    <property type="match status" value="1"/>
</dbReference>
<dbReference type="PANTHER" id="PTHR33930:SF7">
    <property type="entry name" value="ALKYL HYDROPEROXIDE REDUCTASE AHPD"/>
    <property type="match status" value="1"/>
</dbReference>
<evidence type="ECO:0000313" key="8">
    <source>
        <dbReference type="EMBL" id="SON57933.1"/>
    </source>
</evidence>
<keyword evidence="4 6" id="KW-1015">Disulfide bond</keyword>
<dbReference type="EMBL" id="LT960614">
    <property type="protein sequence ID" value="SON57933.1"/>
    <property type="molecule type" value="Genomic_DNA"/>
</dbReference>
<comment type="catalytic activity">
    <reaction evidence="6">
        <text>N(6)-[(R)-dihydrolipoyl]-L-lysyl-[lipoyl-carrier protein] + a hydroperoxide = N(6)-[(R)-lipoyl]-L-lysyl-[lipoyl-carrier protein] + an alcohol + H2O</text>
        <dbReference type="Rhea" id="RHEA:62636"/>
        <dbReference type="Rhea" id="RHEA-COMP:10502"/>
        <dbReference type="Rhea" id="RHEA-COMP:16355"/>
        <dbReference type="ChEBI" id="CHEBI:15377"/>
        <dbReference type="ChEBI" id="CHEBI:30879"/>
        <dbReference type="ChEBI" id="CHEBI:35924"/>
        <dbReference type="ChEBI" id="CHEBI:83099"/>
        <dbReference type="ChEBI" id="CHEBI:83100"/>
        <dbReference type="EC" id="1.11.1.28"/>
    </reaction>
</comment>
<feature type="active site" description="Cysteine sulfenic acid (-SOH) intermediate" evidence="6">
    <location>
        <position position="134"/>
    </location>
</feature>
<feature type="disulfide bond" evidence="6">
    <location>
        <begin position="131"/>
        <end position="134"/>
    </location>
</feature>
<sequence length="181" mass="18993">MSIASLRARLPGFAKDVSLNLSSLVEDDTLTAQQKYGLLVACGHATRNPEVAAAMEGEAAGHLTPAALDAARAAATIMAMNNVYYRFVHLASNAEYRTMPARLRMSVIGKPGVDKADFELWSLAVSALNGCGMCIDSHEKVLREADVSSATIQTAVRYAAVIQSVAMALEVAGAPVAVAAE</sequence>
<feature type="disulfide bond" description="Interchain (with AhpC); in linked form" evidence="6">
    <location>
        <position position="134"/>
    </location>
</feature>
<dbReference type="InterPro" id="IPR029032">
    <property type="entry name" value="AhpD-like"/>
</dbReference>
<dbReference type="PANTHER" id="PTHR33930">
    <property type="entry name" value="ALKYL HYDROPEROXIDE REDUCTASE AHPD"/>
    <property type="match status" value="1"/>
</dbReference>
<keyword evidence="3 6" id="KW-0560">Oxidoreductase</keyword>
<feature type="active site" description="Proton donor" evidence="6">
    <location>
        <position position="131"/>
    </location>
</feature>
<dbReference type="Pfam" id="PF02627">
    <property type="entry name" value="CMD"/>
    <property type="match status" value="1"/>
</dbReference>
<evidence type="ECO:0000256" key="1">
    <source>
        <dbReference type="ARBA" id="ARBA00022559"/>
    </source>
</evidence>
<dbReference type="GO" id="GO:0006979">
    <property type="term" value="P:response to oxidative stress"/>
    <property type="evidence" value="ECO:0007669"/>
    <property type="project" value="InterPro"/>
</dbReference>
<dbReference type="OrthoDB" id="9801997at2"/>
<evidence type="ECO:0000256" key="2">
    <source>
        <dbReference type="ARBA" id="ARBA00022862"/>
    </source>
</evidence>
<gene>
    <name evidence="8" type="primary">ahpD1</name>
    <name evidence="6" type="synonym">ahpD</name>
    <name evidence="8" type="ORF">HDIA_4392</name>
</gene>
<dbReference type="SUPFAM" id="SSF69118">
    <property type="entry name" value="AhpD-like"/>
    <property type="match status" value="1"/>
</dbReference>
<feature type="domain" description="Carboxymuconolactone decarboxylase-like" evidence="7">
    <location>
        <begin position="96"/>
        <end position="171"/>
    </location>
</feature>
<evidence type="ECO:0000259" key="7">
    <source>
        <dbReference type="Pfam" id="PF02627"/>
    </source>
</evidence>
<dbReference type="GO" id="GO:0045454">
    <property type="term" value="P:cell redox homeostasis"/>
    <property type="evidence" value="ECO:0007669"/>
    <property type="project" value="TreeGrafter"/>
</dbReference>
<keyword evidence="9" id="KW-1185">Reference proteome</keyword>
<dbReference type="InterPro" id="IPR004674">
    <property type="entry name" value="AhpD"/>
</dbReference>
<dbReference type="KEGG" id="hdi:HDIA_4392"/>
<dbReference type="GO" id="GO:0032843">
    <property type="term" value="F:hydroperoxide reductase activity"/>
    <property type="evidence" value="ECO:0007669"/>
    <property type="project" value="InterPro"/>
</dbReference>
<protein>
    <recommendedName>
        <fullName evidence="6">Alkyl hydroperoxide reductase AhpD</fullName>
        <ecNumber evidence="6">1.11.1.28</ecNumber>
    </recommendedName>
    <alternativeName>
        <fullName evidence="6">Alkylhydroperoxidase AhpD</fullName>
    </alternativeName>
</protein>
<reference evidence="9" key="1">
    <citation type="submission" date="2017-09" db="EMBL/GenBank/DDBJ databases">
        <title>Genome sequence of Nannocystis excedens DSM 71.</title>
        <authorList>
            <person name="Blom J."/>
        </authorList>
    </citation>
    <scope>NUCLEOTIDE SEQUENCE [LARGE SCALE GENOMIC DNA]</scope>
    <source>
        <strain evidence="9">type strain: E19</strain>
    </source>
</reference>
<proteinExistence type="inferred from homology"/>
<dbReference type="InterPro" id="IPR003779">
    <property type="entry name" value="CMD-like"/>
</dbReference>
<organism evidence="8 9">
    <name type="scientific">Hartmannibacter diazotrophicus</name>
    <dbReference type="NCBI Taxonomy" id="1482074"/>
    <lineage>
        <taxon>Bacteria</taxon>
        <taxon>Pseudomonadati</taxon>
        <taxon>Pseudomonadota</taxon>
        <taxon>Alphaproteobacteria</taxon>
        <taxon>Hyphomicrobiales</taxon>
        <taxon>Pleomorphomonadaceae</taxon>
        <taxon>Hartmannibacter</taxon>
    </lineage>
</organism>
<comment type="similarity">
    <text evidence="6">Belongs to the AhpD family.</text>
</comment>
<dbReference type="NCBIfam" id="TIGR00778">
    <property type="entry name" value="ahpD_dom"/>
    <property type="match status" value="1"/>
</dbReference>
<keyword evidence="5 6" id="KW-0676">Redox-active center</keyword>
<keyword evidence="2 6" id="KW-0049">Antioxidant</keyword>
<dbReference type="EC" id="1.11.1.28" evidence="6"/>
<evidence type="ECO:0000256" key="5">
    <source>
        <dbReference type="ARBA" id="ARBA00023284"/>
    </source>
</evidence>
<dbReference type="GO" id="GO:0015036">
    <property type="term" value="F:disulfide oxidoreductase activity"/>
    <property type="evidence" value="ECO:0007669"/>
    <property type="project" value="TreeGrafter"/>
</dbReference>
<dbReference type="NCBIfam" id="TIGR00777">
    <property type="entry name" value="ahpD"/>
    <property type="match status" value="1"/>
</dbReference>
<dbReference type="InterPro" id="IPR004675">
    <property type="entry name" value="AhpD_core"/>
</dbReference>
<evidence type="ECO:0000256" key="3">
    <source>
        <dbReference type="ARBA" id="ARBA00023002"/>
    </source>
</evidence>